<evidence type="ECO:0000256" key="7">
    <source>
        <dbReference type="ARBA" id="ARBA00022970"/>
    </source>
</evidence>
<dbReference type="SUPFAM" id="SSF103506">
    <property type="entry name" value="Mitochondrial carrier"/>
    <property type="match status" value="1"/>
</dbReference>
<dbReference type="PANTHER" id="PTHR45624">
    <property type="entry name" value="MITOCHONDRIAL BASIC AMINO ACIDS TRANSPORTER-RELATED"/>
    <property type="match status" value="1"/>
</dbReference>
<dbReference type="InterPro" id="IPR018108">
    <property type="entry name" value="MCP_transmembrane"/>
</dbReference>
<evidence type="ECO:0000256" key="18">
    <source>
        <dbReference type="ARBA" id="ARBA00076491"/>
    </source>
</evidence>
<keyword evidence="4 22" id="KW-0812">Transmembrane</keyword>
<evidence type="ECO:0000256" key="10">
    <source>
        <dbReference type="ARBA" id="ARBA00023136"/>
    </source>
</evidence>
<keyword evidence="3 23" id="KW-0813">Transport</keyword>
<evidence type="ECO:0000256" key="12">
    <source>
        <dbReference type="ARBA" id="ARBA00050592"/>
    </source>
</evidence>
<reference evidence="25" key="1">
    <citation type="submission" date="2018-07" db="EMBL/GenBank/DDBJ databases">
        <authorList>
            <person name="Quirk P.G."/>
            <person name="Krulwich T.A."/>
        </authorList>
    </citation>
    <scope>NUCLEOTIDE SEQUENCE</scope>
</reference>
<accession>A0A336M4N5</accession>
<feature type="repeat" description="Solcar" evidence="22">
    <location>
        <begin position="2"/>
        <end position="86"/>
    </location>
</feature>
<dbReference type="GO" id="GO:1990575">
    <property type="term" value="P:mitochondrial L-ornithine transmembrane transport"/>
    <property type="evidence" value="ECO:0007669"/>
    <property type="project" value="TreeGrafter"/>
</dbReference>
<evidence type="ECO:0000256" key="23">
    <source>
        <dbReference type="RuleBase" id="RU000488"/>
    </source>
</evidence>
<comment type="catalytic activity">
    <reaction evidence="16">
        <text>N(omega)-methyl-L-arginine(in) + L-arginine(out) = N(omega)-methyl-L-arginine(out) + L-arginine(in)</text>
        <dbReference type="Rhea" id="RHEA:72803"/>
        <dbReference type="ChEBI" id="CHEBI:32682"/>
        <dbReference type="ChEBI" id="CHEBI:114953"/>
    </reaction>
</comment>
<evidence type="ECO:0000256" key="19">
    <source>
        <dbReference type="ARBA" id="ARBA00078745"/>
    </source>
</evidence>
<comment type="catalytic activity">
    <reaction evidence="14">
        <text>L-homoarginine(in) + L-arginine(out) = L-homoarginine(out) + L-arginine(in)</text>
        <dbReference type="Rhea" id="RHEA:72799"/>
        <dbReference type="ChEBI" id="CHEBI:32682"/>
        <dbReference type="ChEBI" id="CHEBI:143006"/>
    </reaction>
</comment>
<dbReference type="Gene3D" id="1.50.40.10">
    <property type="entry name" value="Mitochondrial carrier domain"/>
    <property type="match status" value="1"/>
</dbReference>
<comment type="catalytic activity">
    <reaction evidence="12">
        <text>L-histidine(out) = L-histidine(in)</text>
        <dbReference type="Rhea" id="RHEA:72807"/>
        <dbReference type="ChEBI" id="CHEBI:57595"/>
    </reaction>
</comment>
<evidence type="ECO:0000256" key="11">
    <source>
        <dbReference type="ARBA" id="ARBA00049090"/>
    </source>
</evidence>
<dbReference type="InterPro" id="IPR050567">
    <property type="entry name" value="Mitochondrial_Carrier"/>
</dbReference>
<evidence type="ECO:0000256" key="13">
    <source>
        <dbReference type="ARBA" id="ARBA00050768"/>
    </source>
</evidence>
<feature type="transmembrane region" description="Helical" evidence="24">
    <location>
        <begin position="186"/>
        <end position="206"/>
    </location>
</feature>
<evidence type="ECO:0000256" key="4">
    <source>
        <dbReference type="ARBA" id="ARBA00022692"/>
    </source>
</evidence>
<dbReference type="AlphaFoldDB" id="A0A336M4N5"/>
<comment type="catalytic activity">
    <reaction evidence="11">
        <text>L-lysine(out) + L-arginine(in) = L-lysine(in) + L-arginine(out)</text>
        <dbReference type="Rhea" id="RHEA:70827"/>
        <dbReference type="ChEBI" id="CHEBI:32551"/>
        <dbReference type="ChEBI" id="CHEBI:32682"/>
    </reaction>
</comment>
<keyword evidence="10 22" id="KW-0472">Membrane</keyword>
<dbReference type="GO" id="GO:0005289">
    <property type="term" value="F:high-affinity L-arginine transmembrane transporter activity"/>
    <property type="evidence" value="ECO:0007669"/>
    <property type="project" value="TreeGrafter"/>
</dbReference>
<dbReference type="GO" id="GO:0005743">
    <property type="term" value="C:mitochondrial inner membrane"/>
    <property type="evidence" value="ECO:0007669"/>
    <property type="project" value="UniProtKB-SubCell"/>
</dbReference>
<evidence type="ECO:0000256" key="21">
    <source>
        <dbReference type="ARBA" id="ARBA00080567"/>
    </source>
</evidence>
<dbReference type="InterPro" id="IPR002067">
    <property type="entry name" value="MCP"/>
</dbReference>
<evidence type="ECO:0000256" key="20">
    <source>
        <dbReference type="ARBA" id="ARBA00079387"/>
    </source>
</evidence>
<protein>
    <recommendedName>
        <fullName evidence="17">Mitochondrial basic amino acids transporter</fullName>
    </recommendedName>
    <alternativeName>
        <fullName evidence="21">Carnitine/acylcarnitine translocase-like</fullName>
    </alternativeName>
    <alternativeName>
        <fullName evidence="20">Mitochondrial carnitine/acylcarnitine carrier protein CACL</fullName>
    </alternativeName>
    <alternativeName>
        <fullName evidence="19">Mitochondrial ornithine transporter 3</fullName>
    </alternativeName>
    <alternativeName>
        <fullName evidence="18">Solute carrier family 25 member 29</fullName>
    </alternativeName>
</protein>
<keyword evidence="8 24" id="KW-1133">Transmembrane helix</keyword>
<evidence type="ECO:0000256" key="2">
    <source>
        <dbReference type="ARBA" id="ARBA00006375"/>
    </source>
</evidence>
<evidence type="ECO:0000256" key="14">
    <source>
        <dbReference type="ARBA" id="ARBA00051045"/>
    </source>
</evidence>
<comment type="subcellular location">
    <subcellularLocation>
        <location evidence="1">Mitochondrion inner membrane</location>
        <topology evidence="1">Multi-pass membrane protein</topology>
    </subcellularLocation>
</comment>
<dbReference type="InterPro" id="IPR023395">
    <property type="entry name" value="MCP_dom_sf"/>
</dbReference>
<evidence type="ECO:0000256" key="9">
    <source>
        <dbReference type="ARBA" id="ARBA00023128"/>
    </source>
</evidence>
<gene>
    <name evidence="25" type="primary">CSON010635</name>
</gene>
<keyword evidence="7" id="KW-0029">Amino-acid transport</keyword>
<evidence type="ECO:0000256" key="15">
    <source>
        <dbReference type="ARBA" id="ARBA00051921"/>
    </source>
</evidence>
<keyword evidence="6" id="KW-0999">Mitochondrion inner membrane</keyword>
<dbReference type="PANTHER" id="PTHR45624:SF61">
    <property type="entry name" value="MITOCHONDRIAL BASIC AMINO ACIDS TRANSPORTER"/>
    <property type="match status" value="1"/>
</dbReference>
<keyword evidence="9" id="KW-0496">Mitochondrion</keyword>
<organism evidence="25">
    <name type="scientific">Culicoides sonorensis</name>
    <name type="common">Biting midge</name>
    <dbReference type="NCBI Taxonomy" id="179676"/>
    <lineage>
        <taxon>Eukaryota</taxon>
        <taxon>Metazoa</taxon>
        <taxon>Ecdysozoa</taxon>
        <taxon>Arthropoda</taxon>
        <taxon>Hexapoda</taxon>
        <taxon>Insecta</taxon>
        <taxon>Pterygota</taxon>
        <taxon>Neoptera</taxon>
        <taxon>Endopterygota</taxon>
        <taxon>Diptera</taxon>
        <taxon>Nematocera</taxon>
        <taxon>Chironomoidea</taxon>
        <taxon>Ceratopogonidae</taxon>
        <taxon>Ceratopogoninae</taxon>
        <taxon>Culicoides</taxon>
        <taxon>Monoculicoides</taxon>
    </lineage>
</organism>
<feature type="repeat" description="Solcar" evidence="22">
    <location>
        <begin position="91"/>
        <end position="180"/>
    </location>
</feature>
<evidence type="ECO:0000313" key="25">
    <source>
        <dbReference type="EMBL" id="SSX24311.1"/>
    </source>
</evidence>
<dbReference type="OMA" id="CAGMSFW"/>
<evidence type="ECO:0000256" key="22">
    <source>
        <dbReference type="PROSITE-ProRule" id="PRU00282"/>
    </source>
</evidence>
<dbReference type="EMBL" id="UFQT01000438">
    <property type="protein sequence ID" value="SSX24311.1"/>
    <property type="molecule type" value="Genomic_DNA"/>
</dbReference>
<sequence length="393" mass="44145">MALDFLAGCVGGCAGVLVGHPLDTVKVHLQTQDPRNPRYSGTIDCLRKIIAKESVRGLYKGLASPIGGVAFMNAIVFGVYGNVQKNYNNPESLQAHFLAGSAAGMAQSVICSPMELIKTRLQLQDSIKGLEKAKGPLDCMKQIWKKKGTRGIFKGLGITAARDLPGFASYFVTYEMMVQEKHPSSFHILMAGGLAGVFSWIVTFPIDVIKTRMQVDGFHHEHQYTSYWDCLKKSYASEGWKLFTRGLGSTLARAFPMNAVCFLVVTWIMKLNENFLQPSSAVEIEARNHLGNDKEELQMTSGRSPKKIYRLKRDEDLDYIHRIKSNTIRGLTLMGAFHEDSIQRAEIVEMANEWVERYDEDVLDFGKILAQKQNNNRKWSEKHTDDIIMLLSD</sequence>
<dbReference type="Pfam" id="PF00153">
    <property type="entry name" value="Mito_carr"/>
    <property type="match status" value="3"/>
</dbReference>
<dbReference type="PRINTS" id="PR00926">
    <property type="entry name" value="MITOCARRIER"/>
</dbReference>
<evidence type="ECO:0000256" key="16">
    <source>
        <dbReference type="ARBA" id="ARBA00052673"/>
    </source>
</evidence>
<comment type="catalytic activity">
    <reaction evidence="15">
        <text>L-ornithine(in) + L-arginine(out) = L-ornithine(out) + L-arginine(in)</text>
        <dbReference type="Rhea" id="RHEA:34991"/>
        <dbReference type="ChEBI" id="CHEBI:32682"/>
        <dbReference type="ChEBI" id="CHEBI:46911"/>
    </reaction>
</comment>
<dbReference type="VEuPathDB" id="VectorBase:CSON010635"/>
<keyword evidence="5" id="KW-0677">Repeat</keyword>
<comment type="similarity">
    <text evidence="2 23">Belongs to the mitochondrial carrier (TC 2.A.29) family.</text>
</comment>
<evidence type="ECO:0000256" key="1">
    <source>
        <dbReference type="ARBA" id="ARBA00004448"/>
    </source>
</evidence>
<evidence type="ECO:0000256" key="5">
    <source>
        <dbReference type="ARBA" id="ARBA00022737"/>
    </source>
</evidence>
<comment type="catalytic activity">
    <reaction evidence="13">
        <text>L-histidine(out) + L-arginine(in) = L-histidine(in) + L-arginine(out)</text>
        <dbReference type="Rhea" id="RHEA:71063"/>
        <dbReference type="ChEBI" id="CHEBI:32682"/>
        <dbReference type="ChEBI" id="CHEBI:57595"/>
    </reaction>
</comment>
<feature type="transmembrane region" description="Helical" evidence="24">
    <location>
        <begin position="57"/>
        <end position="81"/>
    </location>
</feature>
<evidence type="ECO:0000256" key="24">
    <source>
        <dbReference type="SAM" id="Phobius"/>
    </source>
</evidence>
<name>A0A336M4N5_CULSO</name>
<evidence type="ECO:0000256" key="6">
    <source>
        <dbReference type="ARBA" id="ARBA00022792"/>
    </source>
</evidence>
<evidence type="ECO:0000256" key="3">
    <source>
        <dbReference type="ARBA" id="ARBA00022448"/>
    </source>
</evidence>
<dbReference type="FunFam" id="1.50.40.10:FF:000037">
    <property type="entry name" value="Solute carrier family 25 member 29"/>
    <property type="match status" value="1"/>
</dbReference>
<feature type="repeat" description="Solcar" evidence="22">
    <location>
        <begin position="183"/>
        <end position="271"/>
    </location>
</feature>
<dbReference type="PROSITE" id="PS50920">
    <property type="entry name" value="SOLCAR"/>
    <property type="match status" value="3"/>
</dbReference>
<evidence type="ECO:0000256" key="8">
    <source>
        <dbReference type="ARBA" id="ARBA00022989"/>
    </source>
</evidence>
<evidence type="ECO:0000256" key="17">
    <source>
        <dbReference type="ARBA" id="ARBA00071763"/>
    </source>
</evidence>
<proteinExistence type="inferred from homology"/>